<organism evidence="2 3">
    <name type="scientific">Denitrobaculum tricleocarpae</name>
    <dbReference type="NCBI Taxonomy" id="2591009"/>
    <lineage>
        <taxon>Bacteria</taxon>
        <taxon>Pseudomonadati</taxon>
        <taxon>Pseudomonadota</taxon>
        <taxon>Alphaproteobacteria</taxon>
        <taxon>Rhodospirillales</taxon>
        <taxon>Rhodospirillaceae</taxon>
        <taxon>Denitrobaculum</taxon>
    </lineage>
</organism>
<proteinExistence type="predicted"/>
<feature type="region of interest" description="Disordered" evidence="1">
    <location>
        <begin position="43"/>
        <end position="66"/>
    </location>
</feature>
<dbReference type="EMBL" id="VHSH01000003">
    <property type="protein sequence ID" value="TQV80331.1"/>
    <property type="molecule type" value="Genomic_DNA"/>
</dbReference>
<protein>
    <submittedName>
        <fullName evidence="2">Uncharacterized protein</fullName>
    </submittedName>
</protein>
<evidence type="ECO:0000256" key="1">
    <source>
        <dbReference type="SAM" id="MobiDB-lite"/>
    </source>
</evidence>
<reference evidence="2 3" key="1">
    <citation type="submission" date="2019-06" db="EMBL/GenBank/DDBJ databases">
        <title>Whole genome sequence for Rhodospirillaceae sp. R148.</title>
        <authorList>
            <person name="Wang G."/>
        </authorList>
    </citation>
    <scope>NUCLEOTIDE SEQUENCE [LARGE SCALE GENOMIC DNA]</scope>
    <source>
        <strain evidence="2 3">R148</strain>
    </source>
</reference>
<feature type="region of interest" description="Disordered" evidence="1">
    <location>
        <begin position="82"/>
        <end position="102"/>
    </location>
</feature>
<comment type="caution">
    <text evidence="2">The sequence shown here is derived from an EMBL/GenBank/DDBJ whole genome shotgun (WGS) entry which is preliminary data.</text>
</comment>
<evidence type="ECO:0000313" key="2">
    <source>
        <dbReference type="EMBL" id="TQV80331.1"/>
    </source>
</evidence>
<name>A0A545TT64_9PROT</name>
<keyword evidence="3" id="KW-1185">Reference proteome</keyword>
<gene>
    <name evidence="2" type="ORF">FKG95_09050</name>
</gene>
<dbReference type="Proteomes" id="UP000315252">
    <property type="component" value="Unassembled WGS sequence"/>
</dbReference>
<dbReference type="RefSeq" id="WP_142896044.1">
    <property type="nucleotide sequence ID" value="NZ_ML660054.1"/>
</dbReference>
<evidence type="ECO:0000313" key="3">
    <source>
        <dbReference type="Proteomes" id="UP000315252"/>
    </source>
</evidence>
<accession>A0A545TT64</accession>
<dbReference type="AlphaFoldDB" id="A0A545TT64"/>
<sequence length="161" mass="18266">MGFEAFSAAWWVIARECRSSHPPAHCSDNKAFVAEVRRRAGMEEKMESEKHLRRMLADPPKPRPEMQKITDDAIREIGEAFEPAPTPAGVSKLSPVDATLDTPPTPADIWKGHAQIWREELEATLSGLTEIPLRTEFSHAHIRFCERMVERYESKAAQETE</sequence>